<dbReference type="Pfam" id="PF25597">
    <property type="entry name" value="SH3_retrovirus"/>
    <property type="match status" value="1"/>
</dbReference>
<organism evidence="3 4">
    <name type="scientific">Glycine soja</name>
    <name type="common">Wild soybean</name>
    <dbReference type="NCBI Taxonomy" id="3848"/>
    <lineage>
        <taxon>Eukaryota</taxon>
        <taxon>Viridiplantae</taxon>
        <taxon>Streptophyta</taxon>
        <taxon>Embryophyta</taxon>
        <taxon>Tracheophyta</taxon>
        <taxon>Spermatophyta</taxon>
        <taxon>Magnoliopsida</taxon>
        <taxon>eudicotyledons</taxon>
        <taxon>Gunneridae</taxon>
        <taxon>Pentapetalae</taxon>
        <taxon>rosids</taxon>
        <taxon>fabids</taxon>
        <taxon>Fabales</taxon>
        <taxon>Fabaceae</taxon>
        <taxon>Papilionoideae</taxon>
        <taxon>50 kb inversion clade</taxon>
        <taxon>NPAAA clade</taxon>
        <taxon>indigoferoid/millettioid clade</taxon>
        <taxon>Phaseoleae</taxon>
        <taxon>Glycine</taxon>
        <taxon>Glycine subgen. Soja</taxon>
    </lineage>
</organism>
<sequence length="557" mass="63082">MIADEEDMVVVTEAINNSTLWHQRLGHMSEKGMKLMAAKGKLSSLKHVDVGVCEHCIFGKQKKVSFLRAGKTPKVEKLELLHTDVWGSALVKSVGNSHYYVTFIDHSTRKEFKDFRSEHGIRMIKTIPRTPKQNGVAKRMNRTLNERARCMQIQSGLPKAFWAEAINTTAYLINRGLSVPLNYQLLEEVWSGKEVKLSHLRIFCCVSYILTDSNSRDKLDLKAKKCYFIGYGFDMYGYRFCDGQNKKVIRSRNVTFNENLFYKDKFSVESTCAGKLSEVYEKTTLEEISKSDVANRNQSTGVEVESEPEPSTLPGRSNRTSVPPDRYSPSLDYLLLTDARSSMAEINRLKQQLAENFEMKDLGPTKQILNLGGDFNTKKNTTGYIFTLGDIVVSWKSKLQHRVVLSTTEAEYIAISEAAKEMIWLKNFLNELGKEQDNASMFSDSQSAISLAKNPGLMLNGQEVAVKKLSLESRQGVREFTNEVRLLLRIQHKNLVTLLGCCAEGPEKMLLWSLAVGNSQWEKKTMMCSLVQKRQFNISLEWGLSSKGSPIRGMLKP</sequence>
<dbReference type="SUPFAM" id="SSF53098">
    <property type="entry name" value="Ribonuclease H-like"/>
    <property type="match status" value="1"/>
</dbReference>
<dbReference type="InterPro" id="IPR001584">
    <property type="entry name" value="Integrase_cat-core"/>
</dbReference>
<dbReference type="AlphaFoldDB" id="A0A445J2L0"/>
<dbReference type="InterPro" id="IPR011009">
    <property type="entry name" value="Kinase-like_dom_sf"/>
</dbReference>
<dbReference type="InterPro" id="IPR057670">
    <property type="entry name" value="SH3_retrovirus"/>
</dbReference>
<dbReference type="GO" id="GO:0003676">
    <property type="term" value="F:nucleic acid binding"/>
    <property type="evidence" value="ECO:0007669"/>
    <property type="project" value="InterPro"/>
</dbReference>
<accession>A0A445J2L0</accession>
<dbReference type="GO" id="GO:0004672">
    <property type="term" value="F:protein kinase activity"/>
    <property type="evidence" value="ECO:0007669"/>
    <property type="project" value="InterPro"/>
</dbReference>
<name>A0A445J2L0_GLYSO</name>
<dbReference type="InterPro" id="IPR025724">
    <property type="entry name" value="GAG-pre-integrase_dom"/>
</dbReference>
<feature type="compositionally biased region" description="Polar residues" evidence="1">
    <location>
        <begin position="292"/>
        <end position="301"/>
    </location>
</feature>
<dbReference type="PANTHER" id="PTHR42648">
    <property type="entry name" value="TRANSPOSASE, PUTATIVE-RELATED"/>
    <property type="match status" value="1"/>
</dbReference>
<evidence type="ECO:0000313" key="3">
    <source>
        <dbReference type="EMBL" id="RZB92633.1"/>
    </source>
</evidence>
<evidence type="ECO:0000259" key="2">
    <source>
        <dbReference type="PROSITE" id="PS50994"/>
    </source>
</evidence>
<dbReference type="InterPro" id="IPR012337">
    <property type="entry name" value="RNaseH-like_sf"/>
</dbReference>
<dbReference type="InterPro" id="IPR036397">
    <property type="entry name" value="RNaseH_sf"/>
</dbReference>
<dbReference type="PROSITE" id="PS50994">
    <property type="entry name" value="INTEGRASE"/>
    <property type="match status" value="1"/>
</dbReference>
<dbReference type="InterPro" id="IPR001245">
    <property type="entry name" value="Ser-Thr/Tyr_kinase_cat_dom"/>
</dbReference>
<dbReference type="Gene3D" id="3.30.200.20">
    <property type="entry name" value="Phosphorylase Kinase, domain 1"/>
    <property type="match status" value="1"/>
</dbReference>
<dbReference type="PANTHER" id="PTHR42648:SF28">
    <property type="entry name" value="TRANSPOSON-ENCODED PROTEIN WITH RIBONUCLEASE H-LIKE AND RETROVIRUS ZINC FINGER-LIKE DOMAINS"/>
    <property type="match status" value="1"/>
</dbReference>
<gene>
    <name evidence="3" type="ORF">D0Y65_024554</name>
</gene>
<keyword evidence="4" id="KW-1185">Reference proteome</keyword>
<dbReference type="Pfam" id="PF07714">
    <property type="entry name" value="PK_Tyr_Ser-Thr"/>
    <property type="match status" value="1"/>
</dbReference>
<dbReference type="SUPFAM" id="SSF56112">
    <property type="entry name" value="Protein kinase-like (PK-like)"/>
    <property type="match status" value="1"/>
</dbReference>
<evidence type="ECO:0000313" key="4">
    <source>
        <dbReference type="Proteomes" id="UP000289340"/>
    </source>
</evidence>
<dbReference type="Pfam" id="PF13976">
    <property type="entry name" value="gag_pre-integrs"/>
    <property type="match status" value="1"/>
</dbReference>
<feature type="domain" description="Integrase catalytic" evidence="2">
    <location>
        <begin position="79"/>
        <end position="194"/>
    </location>
</feature>
<dbReference type="CDD" id="cd09272">
    <property type="entry name" value="RNase_HI_RT_Ty1"/>
    <property type="match status" value="1"/>
</dbReference>
<protein>
    <submittedName>
        <fullName evidence="3">Retrovirus-related Pol polyprotein from transposon TNT 1-94</fullName>
    </submittedName>
</protein>
<dbReference type="GO" id="GO:0015074">
    <property type="term" value="P:DNA integration"/>
    <property type="evidence" value="ECO:0007669"/>
    <property type="project" value="InterPro"/>
</dbReference>
<reference evidence="3 4" key="1">
    <citation type="submission" date="2018-09" db="EMBL/GenBank/DDBJ databases">
        <title>A high-quality reference genome of wild soybean provides a powerful tool to mine soybean genomes.</title>
        <authorList>
            <person name="Xie M."/>
            <person name="Chung C.Y.L."/>
            <person name="Li M.-W."/>
            <person name="Wong F.-L."/>
            <person name="Chan T.-F."/>
            <person name="Lam H.-M."/>
        </authorList>
    </citation>
    <scope>NUCLEOTIDE SEQUENCE [LARGE SCALE GENOMIC DNA]</scope>
    <source>
        <strain evidence="4">cv. W05</strain>
        <tissue evidence="3">Hypocotyl of etiolated seedlings</tissue>
    </source>
</reference>
<feature type="region of interest" description="Disordered" evidence="1">
    <location>
        <begin position="291"/>
        <end position="326"/>
    </location>
</feature>
<evidence type="ECO:0000256" key="1">
    <source>
        <dbReference type="SAM" id="MobiDB-lite"/>
    </source>
</evidence>
<proteinExistence type="predicted"/>
<dbReference type="InterPro" id="IPR039537">
    <property type="entry name" value="Retrotran_Ty1/copia-like"/>
</dbReference>
<comment type="caution">
    <text evidence="3">The sequence shown here is derived from an EMBL/GenBank/DDBJ whole genome shotgun (WGS) entry which is preliminary data.</text>
</comment>
<dbReference type="Proteomes" id="UP000289340">
    <property type="component" value="Chromosome 9"/>
</dbReference>
<dbReference type="Gene3D" id="3.30.420.10">
    <property type="entry name" value="Ribonuclease H-like superfamily/Ribonuclease H"/>
    <property type="match status" value="1"/>
</dbReference>
<dbReference type="EMBL" id="QZWG01000009">
    <property type="protein sequence ID" value="RZB92633.1"/>
    <property type="molecule type" value="Genomic_DNA"/>
</dbReference>